<dbReference type="Gene3D" id="2.40.50.700">
    <property type="match status" value="1"/>
</dbReference>
<dbReference type="InterPro" id="IPR012340">
    <property type="entry name" value="NA-bd_OB-fold"/>
</dbReference>
<dbReference type="GO" id="GO:0006402">
    <property type="term" value="P:mRNA catabolic process"/>
    <property type="evidence" value="ECO:0007669"/>
    <property type="project" value="TreeGrafter"/>
</dbReference>
<dbReference type="GeneID" id="68105197"/>
<dbReference type="Gene3D" id="2.40.50.690">
    <property type="match status" value="1"/>
</dbReference>
<dbReference type="SMART" id="SM00955">
    <property type="entry name" value="RNB"/>
    <property type="match status" value="1"/>
</dbReference>
<evidence type="ECO:0000256" key="1">
    <source>
        <dbReference type="ARBA" id="ARBA00022723"/>
    </source>
</evidence>
<dbReference type="PROSITE" id="PS50152">
    <property type="entry name" value="25A_SYNTH_3"/>
    <property type="match status" value="1"/>
</dbReference>
<dbReference type="SUPFAM" id="SSF81301">
    <property type="entry name" value="Nucleotidyltransferase"/>
    <property type="match status" value="1"/>
</dbReference>
<comment type="similarity">
    <text evidence="3">Belongs to the RNR ribonuclease family.</text>
</comment>
<evidence type="ECO:0000256" key="4">
    <source>
        <dbReference type="SAM" id="MobiDB-lite"/>
    </source>
</evidence>
<dbReference type="GO" id="GO:0003723">
    <property type="term" value="F:RNA binding"/>
    <property type="evidence" value="ECO:0007669"/>
    <property type="project" value="InterPro"/>
</dbReference>
<dbReference type="InterPro" id="IPR050180">
    <property type="entry name" value="RNR_Ribonuclease"/>
</dbReference>
<dbReference type="InterPro" id="IPR054708">
    <property type="entry name" value="MTPAP-like_central"/>
</dbReference>
<evidence type="ECO:0000256" key="2">
    <source>
        <dbReference type="ARBA" id="ARBA00022842"/>
    </source>
</evidence>
<organism evidence="6 7">
    <name type="scientific">Naegleria lovaniensis</name>
    <name type="common">Amoeba</name>
    <dbReference type="NCBI Taxonomy" id="51637"/>
    <lineage>
        <taxon>Eukaryota</taxon>
        <taxon>Discoba</taxon>
        <taxon>Heterolobosea</taxon>
        <taxon>Tetramitia</taxon>
        <taxon>Eutetramitia</taxon>
        <taxon>Vahlkampfiidae</taxon>
        <taxon>Naegleria</taxon>
    </lineage>
</organism>
<dbReference type="Gene3D" id="3.30.460.10">
    <property type="entry name" value="Beta Polymerase, domain 2"/>
    <property type="match status" value="1"/>
</dbReference>
<dbReference type="PANTHER" id="PTHR23355">
    <property type="entry name" value="RIBONUCLEASE"/>
    <property type="match status" value="1"/>
</dbReference>
<dbReference type="InterPro" id="IPR002058">
    <property type="entry name" value="PAP_assoc"/>
</dbReference>
<dbReference type="CDD" id="cd05402">
    <property type="entry name" value="NT_PAP_TUTase"/>
    <property type="match status" value="1"/>
</dbReference>
<dbReference type="Proteomes" id="UP000816034">
    <property type="component" value="Unassembled WGS sequence"/>
</dbReference>
<accession>A0AA88H1S9</accession>
<evidence type="ECO:0000313" key="7">
    <source>
        <dbReference type="Proteomes" id="UP000816034"/>
    </source>
</evidence>
<dbReference type="InterPro" id="IPR022966">
    <property type="entry name" value="RNase_II/R_CS"/>
</dbReference>
<dbReference type="InterPro" id="IPR041505">
    <property type="entry name" value="Dis3_CSD2"/>
</dbReference>
<name>A0AA88H1S9_NAELO</name>
<protein>
    <recommendedName>
        <fullName evidence="5">RNB domain-containing protein</fullName>
    </recommendedName>
</protein>
<dbReference type="GO" id="GO:0005739">
    <property type="term" value="C:mitochondrion"/>
    <property type="evidence" value="ECO:0007669"/>
    <property type="project" value="UniProtKB-ARBA"/>
</dbReference>
<proteinExistence type="inferred from homology"/>
<dbReference type="InterPro" id="IPR001900">
    <property type="entry name" value="RNase_II/R"/>
</dbReference>
<feature type="region of interest" description="Disordered" evidence="4">
    <location>
        <begin position="546"/>
        <end position="566"/>
    </location>
</feature>
<dbReference type="Pfam" id="PF17849">
    <property type="entry name" value="OB_Dis3"/>
    <property type="match status" value="1"/>
</dbReference>
<feature type="domain" description="RNB" evidence="5">
    <location>
        <begin position="735"/>
        <end position="1178"/>
    </location>
</feature>
<dbReference type="Pfam" id="PF22600">
    <property type="entry name" value="MTPAP-like_central"/>
    <property type="match status" value="1"/>
</dbReference>
<dbReference type="GO" id="GO:0000175">
    <property type="term" value="F:3'-5'-RNA exonuclease activity"/>
    <property type="evidence" value="ECO:0007669"/>
    <property type="project" value="TreeGrafter"/>
</dbReference>
<dbReference type="PANTHER" id="PTHR23355:SF9">
    <property type="entry name" value="DIS3-LIKE EXONUCLEASE 2"/>
    <property type="match status" value="1"/>
</dbReference>
<evidence type="ECO:0000256" key="3">
    <source>
        <dbReference type="RuleBase" id="RU003901"/>
    </source>
</evidence>
<sequence>MFFPHLSPQLFPLYSKKVLRALSKWDNARTLCLRDISLTTQSVENEFQIFSKTTSGMALPTPNVFETNVFSVLEEAKMMQFTHDCIHIYENELRPSVEEQKTKKELVKDISKIISKIFPETLLEPKIFTFGSYASDLSLTGSSDIDICIAFKGFENIHDNNIHSRILEMIRKEMNPKIIPVEYSHLEPQSKSVGRTRFPILTVHDSKRNLDCDLCVANYLGIVNTRMISTYLMVDQTMLKYYNACIDIHIKNRVKMLIYIVKSWAKRRRISSASEGSLASYSYVLMTLHFLQAIEVLPSLQQLAMSETLSTNICVEDISRPHHVQTYDTKYFNNLEKLPFVWKSSDIEKVSKFTVGHLVFMFFEYYAKHFNFDDHVISIRRGNGSVLRKNVLRNSQTIISIEDPFEHRDLGCVVSNEMGPLIVSEFKRAFEILSNGGSIQEVLLERVGVHSRNIYDEKKDFSGYEDHLPLELVAKMIQKGELFQGELRVNKKKYREAYVTVVGGPFKKDIFIDELKNRNRAMHGDVVAIRVEEKKSVAGSVMKMMKTQDASHEDREQLDYGTSTNVPSEEKKTYQGIVVAILKKKSPSIFPCILMDNTENKDIRWLIPLDRCYPKLRISVSEFNNKFNSKLFLLEEGIFLVKMTPWNKNIKFPRGTLLGCLGFRKDLWSLKRALLLQFFPNMYDHLFSKKEILAEKETGKEASNPKDVLNENDQVETKITDDGFNGDTSDNLIQVEDWSQSRRIFTIDPTHAKDLDDAIAIKPIYESNSEITDWNRKPYEKAQQFLITVAIADVSLYVPLNSPMDKKAKSQGTSIYLMNSVEHMLDPYLSQNLCSLHEGVNRYALAVEFIIDRETCEIMKESVKFNRCIMKSCCRLDYNKTQKMILHYHKNKFKGFVENQMDPIIKFGLETDEVPCVYGNFTLDEIYEDVQIFNELSQKLRRQRAENGNVFLSDMKLNFESDKFGFPVMVSKDEHNESHILIEEMMILANKLVAKALYDYFGESTLLRIHSAPKIDKWSEVVACLAEYIYKWKIENLSNEGEEKRRGEKLIVLSMLEKCLKQNIEGIQENERPITLQQVMNTLIAQTEQHTSLKQVVQYLLLKEMQLAKYATVEDCKNIKPATENDMELQQNPERFQQKYESTWHFALCNEFYTHFTSPIRRYADLIVHRQLIQMMKEKNMLELGQSKEDVLAFRERTFLSSQQISVIAEHLNDQAYKAHYLQGFG</sequence>
<dbReference type="GO" id="GO:0000932">
    <property type="term" value="C:P-body"/>
    <property type="evidence" value="ECO:0007669"/>
    <property type="project" value="TreeGrafter"/>
</dbReference>
<dbReference type="Gene3D" id="1.10.1410.10">
    <property type="match status" value="1"/>
</dbReference>
<keyword evidence="7" id="KW-1185">Reference proteome</keyword>
<comment type="caution">
    <text evidence="6">The sequence shown here is derived from an EMBL/GenBank/DDBJ whole genome shotgun (WGS) entry which is preliminary data.</text>
</comment>
<evidence type="ECO:0000313" key="6">
    <source>
        <dbReference type="EMBL" id="KAG2392491.1"/>
    </source>
</evidence>
<dbReference type="SUPFAM" id="SSF81631">
    <property type="entry name" value="PAP/OAS1 substrate-binding domain"/>
    <property type="match status" value="1"/>
</dbReference>
<dbReference type="Pfam" id="PF03828">
    <property type="entry name" value="PAP_assoc"/>
    <property type="match status" value="1"/>
</dbReference>
<gene>
    <name evidence="6" type="ORF">C9374_012743</name>
</gene>
<dbReference type="GO" id="GO:0046872">
    <property type="term" value="F:metal ion binding"/>
    <property type="evidence" value="ECO:0007669"/>
    <property type="project" value="UniProtKB-KW"/>
</dbReference>
<evidence type="ECO:0000259" key="5">
    <source>
        <dbReference type="SMART" id="SM00955"/>
    </source>
</evidence>
<feature type="compositionally biased region" description="Basic and acidic residues" evidence="4">
    <location>
        <begin position="549"/>
        <end position="558"/>
    </location>
</feature>
<dbReference type="AlphaFoldDB" id="A0AA88H1S9"/>
<reference evidence="6 7" key="1">
    <citation type="journal article" date="2018" name="BMC Genomics">
        <title>The genome of Naegleria lovaniensis, the basis for a comparative approach to unravel pathogenicity factors of the human pathogenic amoeba N. fowleri.</title>
        <authorList>
            <person name="Liechti N."/>
            <person name="Schurch N."/>
            <person name="Bruggmann R."/>
            <person name="Wittwer M."/>
        </authorList>
    </citation>
    <scope>NUCLEOTIDE SEQUENCE [LARGE SCALE GENOMIC DNA]</scope>
    <source>
        <strain evidence="6 7">ATCC 30569</strain>
    </source>
</reference>
<dbReference type="EMBL" id="PYSW02000005">
    <property type="protein sequence ID" value="KAG2392491.1"/>
    <property type="molecule type" value="Genomic_DNA"/>
</dbReference>
<keyword evidence="2" id="KW-0460">Magnesium</keyword>
<dbReference type="SUPFAM" id="SSF50249">
    <property type="entry name" value="Nucleic acid-binding proteins"/>
    <property type="match status" value="2"/>
</dbReference>
<dbReference type="PROSITE" id="PS01175">
    <property type="entry name" value="RIBONUCLEASE_II"/>
    <property type="match status" value="1"/>
</dbReference>
<keyword evidence="1" id="KW-0479">Metal-binding</keyword>
<dbReference type="InterPro" id="IPR043519">
    <property type="entry name" value="NT_sf"/>
</dbReference>
<dbReference type="Pfam" id="PF00773">
    <property type="entry name" value="RNB"/>
    <property type="match status" value="1"/>
</dbReference>
<dbReference type="RefSeq" id="XP_044554385.1">
    <property type="nucleotide sequence ID" value="XM_044688543.1"/>
</dbReference>